<comment type="caution">
    <text evidence="1">The sequence shown here is derived from an EMBL/GenBank/DDBJ whole genome shotgun (WGS) entry which is preliminary data.</text>
</comment>
<reference evidence="1" key="1">
    <citation type="submission" date="2020-05" db="EMBL/GenBank/DDBJ databases">
        <title>Phylogenomic resolution of chytrid fungi.</title>
        <authorList>
            <person name="Stajich J.E."/>
            <person name="Amses K."/>
            <person name="Simmons R."/>
            <person name="Seto K."/>
            <person name="Myers J."/>
            <person name="Bonds A."/>
            <person name="Quandt C.A."/>
            <person name="Barry K."/>
            <person name="Liu P."/>
            <person name="Grigoriev I."/>
            <person name="Longcore J.E."/>
            <person name="James T.Y."/>
        </authorList>
    </citation>
    <scope>NUCLEOTIDE SEQUENCE</scope>
    <source>
        <strain evidence="1">JEL0318</strain>
    </source>
</reference>
<accession>A0AAD5S949</accession>
<proteinExistence type="predicted"/>
<dbReference type="EMBL" id="JADGJD010000891">
    <property type="protein sequence ID" value="KAJ3047841.1"/>
    <property type="molecule type" value="Genomic_DNA"/>
</dbReference>
<gene>
    <name evidence="1" type="ORF">HK097_011131</name>
</gene>
<sequence>MLPANTLSTASKVIGLALCVALLSNFLFGESLAKSRPARAWRLFSGGELQTAFMEEEPVGRHLRIAIINHVTHHYEVVLPLLHAFVNQPNTTVELFATQKGLSNFGIKPLFDALGNDTNFRTRSFSDLDRLEYTPDLAVLVTCSRDINDLPKQFTTLSSRKSPKEVLCMMHDSGEWSIPKTGYRKLVQKWIEASRINIITLSPHVNDYLTEYLPKWNMSLPLADPFAKTYAANQTRLLPAFPPVFDTTLSTHIQPFIAMQGYLESNRRNYTHILTALQQNLPLLQSFQQKYSNVSISIFGSDNNHPGRGPQSSIPKDLKPFVKFHINLPYPEYYALMSSAIGILPAFAAPEYLQSRASSSIGAAVIVGTPPIATKEIVGAYRYLDGESGEAYWTQEEGESE</sequence>
<feature type="non-terminal residue" evidence="1">
    <location>
        <position position="401"/>
    </location>
</feature>
<evidence type="ECO:0000313" key="2">
    <source>
        <dbReference type="Proteomes" id="UP001212841"/>
    </source>
</evidence>
<organism evidence="1 2">
    <name type="scientific">Rhizophlyctis rosea</name>
    <dbReference type="NCBI Taxonomy" id="64517"/>
    <lineage>
        <taxon>Eukaryota</taxon>
        <taxon>Fungi</taxon>
        <taxon>Fungi incertae sedis</taxon>
        <taxon>Chytridiomycota</taxon>
        <taxon>Chytridiomycota incertae sedis</taxon>
        <taxon>Chytridiomycetes</taxon>
        <taxon>Rhizophlyctidales</taxon>
        <taxon>Rhizophlyctidaceae</taxon>
        <taxon>Rhizophlyctis</taxon>
    </lineage>
</organism>
<dbReference type="AlphaFoldDB" id="A0AAD5S949"/>
<dbReference type="Proteomes" id="UP001212841">
    <property type="component" value="Unassembled WGS sequence"/>
</dbReference>
<evidence type="ECO:0000313" key="1">
    <source>
        <dbReference type="EMBL" id="KAJ3047841.1"/>
    </source>
</evidence>
<name>A0AAD5S949_9FUNG</name>
<keyword evidence="2" id="KW-1185">Reference proteome</keyword>
<protein>
    <submittedName>
        <fullName evidence="1">Uncharacterized protein</fullName>
    </submittedName>
</protein>